<evidence type="ECO:0000256" key="5">
    <source>
        <dbReference type="ARBA" id="ARBA00023136"/>
    </source>
</evidence>
<dbReference type="OrthoDB" id="9792579at2"/>
<feature type="transmembrane region" description="Helical" evidence="6">
    <location>
        <begin position="62"/>
        <end position="86"/>
    </location>
</feature>
<dbReference type="RefSeq" id="WP_014431499.1">
    <property type="nucleotide sequence ID" value="NC_017079.1"/>
</dbReference>
<feature type="transmembrane region" description="Helical" evidence="6">
    <location>
        <begin position="35"/>
        <end position="55"/>
    </location>
</feature>
<dbReference type="InterPro" id="IPR001851">
    <property type="entry name" value="ABC_transp_permease"/>
</dbReference>
<dbReference type="PANTHER" id="PTHR43370:SF2">
    <property type="entry name" value="ABC TRANSPORTER PERMEASE PROTEIN"/>
    <property type="match status" value="1"/>
</dbReference>
<keyword evidence="4 6" id="KW-1133">Transmembrane helix</keyword>
<evidence type="ECO:0000256" key="4">
    <source>
        <dbReference type="ARBA" id="ARBA00022989"/>
    </source>
</evidence>
<accession>I0HZ20</accession>
<dbReference type="HOGENOM" id="CLU_040769_1_1_0"/>
<evidence type="ECO:0000256" key="6">
    <source>
        <dbReference type="SAM" id="Phobius"/>
    </source>
</evidence>
<organism evidence="7 8">
    <name type="scientific">Caldilinea aerophila (strain DSM 14535 / JCM 11387 / NBRC 104270 / STL-6-O1)</name>
    <dbReference type="NCBI Taxonomy" id="926550"/>
    <lineage>
        <taxon>Bacteria</taxon>
        <taxon>Bacillati</taxon>
        <taxon>Chloroflexota</taxon>
        <taxon>Caldilineae</taxon>
        <taxon>Caldilineales</taxon>
        <taxon>Caldilineaceae</taxon>
        <taxon>Caldilinea</taxon>
    </lineage>
</organism>
<sequence>MELAFLVTLLAAGIRSGTAILFATIGEIFAERSGVLNLGIEGMMLMGAVSAYGVAFATGNPWLGLGVAVVVGGLMALLHGVVTISLRADQVVSGLALTFLGSGLSAVLGAPLVEVRTAPRLPVFPIPVLADLPILGPIFFNHNVIVYAGLLMAPLAWWYIHRTRPGMELRAIGEYPAAADVLGINVNRQRYAYVVFGGMMAGLGGAALSLAITPLWIEDMTAGQGWIAVGLVIFASWDPLRAAFGAYLFGAIRRLPLDLQNLPFFLAYPQLGYFMNMLPYLFVILLMLISARSEMRRRIGAPAALGQPYVREERGA</sequence>
<dbReference type="EMBL" id="AP012337">
    <property type="protein sequence ID" value="BAL98257.1"/>
    <property type="molecule type" value="Genomic_DNA"/>
</dbReference>
<dbReference type="STRING" id="926550.CLDAP_02180"/>
<dbReference type="PANTHER" id="PTHR43370">
    <property type="entry name" value="SUGAR ABC TRANSPORTER INTEGRAL MEMBRANE PROTEIN-RELATED"/>
    <property type="match status" value="1"/>
</dbReference>
<dbReference type="GO" id="GO:0005886">
    <property type="term" value="C:plasma membrane"/>
    <property type="evidence" value="ECO:0007669"/>
    <property type="project" value="UniProtKB-SubCell"/>
</dbReference>
<feature type="transmembrane region" description="Helical" evidence="6">
    <location>
        <begin position="134"/>
        <end position="160"/>
    </location>
</feature>
<evidence type="ECO:0000313" key="8">
    <source>
        <dbReference type="Proteomes" id="UP000007880"/>
    </source>
</evidence>
<proteinExistence type="predicted"/>
<dbReference type="CDD" id="cd06580">
    <property type="entry name" value="TM_PBP1_transp_TpRbsC_like"/>
    <property type="match status" value="1"/>
</dbReference>
<comment type="subcellular location">
    <subcellularLocation>
        <location evidence="1">Cell membrane</location>
        <topology evidence="1">Multi-pass membrane protein</topology>
    </subcellularLocation>
</comment>
<keyword evidence="2" id="KW-1003">Cell membrane</keyword>
<feature type="transmembrane region" description="Helical" evidence="6">
    <location>
        <begin position="270"/>
        <end position="289"/>
    </location>
</feature>
<dbReference type="AlphaFoldDB" id="I0HZ20"/>
<evidence type="ECO:0000256" key="1">
    <source>
        <dbReference type="ARBA" id="ARBA00004651"/>
    </source>
</evidence>
<evidence type="ECO:0000256" key="3">
    <source>
        <dbReference type="ARBA" id="ARBA00022692"/>
    </source>
</evidence>
<feature type="transmembrane region" description="Helical" evidence="6">
    <location>
        <begin position="92"/>
        <end position="113"/>
    </location>
</feature>
<gene>
    <name evidence="7" type="ordered locus">CLDAP_02180</name>
</gene>
<dbReference type="Pfam" id="PF02653">
    <property type="entry name" value="BPD_transp_2"/>
    <property type="match status" value="1"/>
</dbReference>
<feature type="transmembrane region" description="Helical" evidence="6">
    <location>
        <begin position="191"/>
        <end position="213"/>
    </location>
</feature>
<reference evidence="7 8" key="1">
    <citation type="submission" date="2012-02" db="EMBL/GenBank/DDBJ databases">
        <title>Complete genome sequence of Caldilinea aerophila DSM 14535 (= NBRC 102666).</title>
        <authorList>
            <person name="Oguchi A."/>
            <person name="Hosoyama A."/>
            <person name="Sekine M."/>
            <person name="Fukai R."/>
            <person name="Kato Y."/>
            <person name="Nakamura S."/>
            <person name="Hanada S."/>
            <person name="Yamazaki S."/>
            <person name="Fujita N."/>
        </authorList>
    </citation>
    <scope>NUCLEOTIDE SEQUENCE [LARGE SCALE GENOMIC DNA]</scope>
    <source>
        <strain evidence="8">DSM 14535 / JCM 11387 / NBRC 104270 / STL-6-O1</strain>
    </source>
</reference>
<dbReference type="GO" id="GO:0022857">
    <property type="term" value="F:transmembrane transporter activity"/>
    <property type="evidence" value="ECO:0007669"/>
    <property type="project" value="InterPro"/>
</dbReference>
<evidence type="ECO:0000256" key="2">
    <source>
        <dbReference type="ARBA" id="ARBA00022475"/>
    </source>
</evidence>
<protein>
    <submittedName>
        <fullName evidence="7">Putative ABC transporter permease protein</fullName>
    </submittedName>
</protein>
<keyword evidence="8" id="KW-1185">Reference proteome</keyword>
<dbReference type="Proteomes" id="UP000007880">
    <property type="component" value="Chromosome"/>
</dbReference>
<dbReference type="KEGG" id="cap:CLDAP_02180"/>
<name>I0HZ20_CALAS</name>
<evidence type="ECO:0000313" key="7">
    <source>
        <dbReference type="EMBL" id="BAL98257.1"/>
    </source>
</evidence>
<keyword evidence="5 6" id="KW-0472">Membrane</keyword>
<keyword evidence="3 6" id="KW-0812">Transmembrane</keyword>
<dbReference type="eggNOG" id="COG1079">
    <property type="taxonomic scope" value="Bacteria"/>
</dbReference>